<dbReference type="SUPFAM" id="SSF51905">
    <property type="entry name" value="FAD/NAD(P)-binding domain"/>
    <property type="match status" value="1"/>
</dbReference>
<accession>A0A934PQR1</accession>
<dbReference type="RefSeq" id="WP_200063230.1">
    <property type="nucleotide sequence ID" value="NZ_JAEHFW010000001.1"/>
</dbReference>
<sequence>MHPKKAVIIGAGIAGIASAIRLAVKGYNVEVFETNDYPGGKLSEIIVNGYRFDTGPSLFTMPQYVDELFKLAGKDPRTYFNYQKLDVLCRYFYADGTQISAYADTQKFAAEIAAKTTDTASSVIKFLAHSRDIYTITNHVFLERSLHRLQTYLRWDTLRSVFKLPRIDAMRTMHKANSSFFKDSRVVQFFDRYATYNGSNPYQAPATLNVIPHLEHHFGAYFPDGGMYSITLALEKLAEELDVKFYYHTKVDEVILQQGIVKGIKVKDKVIWSDIVISNMDVWFTYKKLLSGHIKLHPQKTLNQERSSSALIFYWGIKKPFPELDLHNIFFSDNYLLEFDHIWKKQTIYHDPTVYVNISSKLNTTDAPEGCENWFVMINVPADSGQDWDSQIAAARQNVISKLSKVLGVNVGSLITTEAVLDPRSIEFKTSSYKGSIYGTSSNSQFAAFLRHANASSKIKGLYFCGGSVHPGGGIPLCLLSAKIVAEMVTAN</sequence>
<dbReference type="PANTHER" id="PTHR43734:SF7">
    <property type="entry name" value="4,4'-DIAPONEUROSPORENE OXYGENASE"/>
    <property type="match status" value="1"/>
</dbReference>
<keyword evidence="8" id="KW-1185">Reference proteome</keyword>
<proteinExistence type="inferred from homology"/>
<evidence type="ECO:0000256" key="4">
    <source>
        <dbReference type="ARBA" id="ARBA00023002"/>
    </source>
</evidence>
<dbReference type="InterPro" id="IPR014105">
    <property type="entry name" value="Carotenoid/retinoid_OxRdtase"/>
</dbReference>
<evidence type="ECO:0000313" key="7">
    <source>
        <dbReference type="EMBL" id="MBK0377911.1"/>
    </source>
</evidence>
<dbReference type="InterPro" id="IPR002937">
    <property type="entry name" value="Amino_oxidase"/>
</dbReference>
<dbReference type="GO" id="GO:0016117">
    <property type="term" value="P:carotenoid biosynthetic process"/>
    <property type="evidence" value="ECO:0007669"/>
    <property type="project" value="UniProtKB-KW"/>
</dbReference>
<keyword evidence="3 5" id="KW-0125">Carotenoid biosynthesis</keyword>
<evidence type="ECO:0000259" key="6">
    <source>
        <dbReference type="Pfam" id="PF01593"/>
    </source>
</evidence>
<dbReference type="NCBIfam" id="TIGR02734">
    <property type="entry name" value="crtI_fam"/>
    <property type="match status" value="1"/>
</dbReference>
<dbReference type="Proteomes" id="UP000613193">
    <property type="component" value="Unassembled WGS sequence"/>
</dbReference>
<protein>
    <submittedName>
        <fullName evidence="7">Phytoene desaturase</fullName>
    </submittedName>
</protein>
<evidence type="ECO:0000313" key="8">
    <source>
        <dbReference type="Proteomes" id="UP000613193"/>
    </source>
</evidence>
<reference evidence="7" key="1">
    <citation type="submission" date="2020-12" db="EMBL/GenBank/DDBJ databases">
        <title>Bacterial novel species Mucilaginibacter sp. SD-g isolated from soil.</title>
        <authorList>
            <person name="Jung H.-Y."/>
        </authorList>
    </citation>
    <scope>NUCLEOTIDE SEQUENCE</scope>
    <source>
        <strain evidence="7">SD-g</strain>
    </source>
</reference>
<dbReference type="InterPro" id="IPR054840">
    <property type="entry name" value="hydcarot_desat_CrtD"/>
</dbReference>
<dbReference type="Gene3D" id="3.50.50.60">
    <property type="entry name" value="FAD/NAD(P)-binding domain"/>
    <property type="match status" value="2"/>
</dbReference>
<feature type="domain" description="Amine oxidase" evidence="6">
    <location>
        <begin position="13"/>
        <end position="489"/>
    </location>
</feature>
<evidence type="ECO:0000256" key="3">
    <source>
        <dbReference type="ARBA" id="ARBA00022746"/>
    </source>
</evidence>
<dbReference type="EMBL" id="JAEHFW010000001">
    <property type="protein sequence ID" value="MBK0377911.1"/>
    <property type="molecule type" value="Genomic_DNA"/>
</dbReference>
<dbReference type="PANTHER" id="PTHR43734">
    <property type="entry name" value="PHYTOENE DESATURASE"/>
    <property type="match status" value="1"/>
</dbReference>
<gene>
    <name evidence="7" type="primary">crtI</name>
    <name evidence="7" type="ORF">I5M19_01225</name>
</gene>
<dbReference type="InterPro" id="IPR036188">
    <property type="entry name" value="FAD/NAD-bd_sf"/>
</dbReference>
<dbReference type="GO" id="GO:0016491">
    <property type="term" value="F:oxidoreductase activity"/>
    <property type="evidence" value="ECO:0007669"/>
    <property type="project" value="UniProtKB-KW"/>
</dbReference>
<keyword evidence="4 5" id="KW-0560">Oxidoreductase</keyword>
<comment type="pathway">
    <text evidence="1 5">Carotenoid biosynthesis.</text>
</comment>
<comment type="similarity">
    <text evidence="2 5">Belongs to the carotenoid/retinoid oxidoreductase family.</text>
</comment>
<dbReference type="Pfam" id="PF01593">
    <property type="entry name" value="Amino_oxidase"/>
    <property type="match status" value="1"/>
</dbReference>
<name>A0A934PQR1_9SPHI</name>
<dbReference type="AlphaFoldDB" id="A0A934PQR1"/>
<evidence type="ECO:0000256" key="1">
    <source>
        <dbReference type="ARBA" id="ARBA00004829"/>
    </source>
</evidence>
<comment type="caution">
    <text evidence="7">The sequence shown here is derived from an EMBL/GenBank/DDBJ whole genome shotgun (WGS) entry which is preliminary data.</text>
</comment>
<organism evidence="7 8">
    <name type="scientific">Mucilaginibacter segetis</name>
    <dbReference type="NCBI Taxonomy" id="2793071"/>
    <lineage>
        <taxon>Bacteria</taxon>
        <taxon>Pseudomonadati</taxon>
        <taxon>Bacteroidota</taxon>
        <taxon>Sphingobacteriia</taxon>
        <taxon>Sphingobacteriales</taxon>
        <taxon>Sphingobacteriaceae</taxon>
        <taxon>Mucilaginibacter</taxon>
    </lineage>
</organism>
<dbReference type="NCBIfam" id="NF042421">
    <property type="entry name" value="hydcarot_desat_CrtD"/>
    <property type="match status" value="1"/>
</dbReference>
<evidence type="ECO:0000256" key="2">
    <source>
        <dbReference type="ARBA" id="ARBA00006046"/>
    </source>
</evidence>
<evidence type="ECO:0000256" key="5">
    <source>
        <dbReference type="RuleBase" id="RU362075"/>
    </source>
</evidence>